<dbReference type="PANTHER" id="PTHR42776:SF4">
    <property type="entry name" value="ACYLAMINO-ACID-RELEASING ENZYME"/>
    <property type="match status" value="1"/>
</dbReference>
<reference evidence="5" key="1">
    <citation type="journal article" date="2017" name="Gigascience">
        <title>The first near-complete assembly of the hexaploid bread wheat genome, Triticum aestivum.</title>
        <authorList>
            <person name="Zimin A.V."/>
            <person name="Puiu D."/>
            <person name="Hall R."/>
            <person name="Kingan S."/>
            <person name="Clavijo B.J."/>
            <person name="Salzberg S.L."/>
        </authorList>
    </citation>
    <scope>NUCLEOTIDE SEQUENCE</scope>
    <source>
        <tissue evidence="5">Leaf</tissue>
    </source>
</reference>
<evidence type="ECO:0000256" key="2">
    <source>
        <dbReference type="ARBA" id="ARBA00022801"/>
    </source>
</evidence>
<feature type="region of interest" description="Disordered" evidence="3">
    <location>
        <begin position="45"/>
        <end position="73"/>
    </location>
</feature>
<comment type="caution">
    <text evidence="5">The sequence shown here is derived from an EMBL/GenBank/DDBJ whole genome shotgun (WGS) entry which is preliminary data.</text>
</comment>
<gene>
    <name evidence="5" type="ORF">CFC21_008075</name>
</gene>
<dbReference type="OrthoDB" id="416344at2759"/>
<dbReference type="PANTHER" id="PTHR42776">
    <property type="entry name" value="SERINE PEPTIDASE S9 FAMILY MEMBER"/>
    <property type="match status" value="1"/>
</dbReference>
<evidence type="ECO:0000256" key="1">
    <source>
        <dbReference type="ARBA" id="ARBA00010040"/>
    </source>
</evidence>
<organism evidence="5">
    <name type="scientific">Triticum aestivum</name>
    <name type="common">Wheat</name>
    <dbReference type="NCBI Taxonomy" id="4565"/>
    <lineage>
        <taxon>Eukaryota</taxon>
        <taxon>Viridiplantae</taxon>
        <taxon>Streptophyta</taxon>
        <taxon>Embryophyta</taxon>
        <taxon>Tracheophyta</taxon>
        <taxon>Spermatophyta</taxon>
        <taxon>Magnoliopsida</taxon>
        <taxon>Liliopsida</taxon>
        <taxon>Poales</taxon>
        <taxon>Poaceae</taxon>
        <taxon>BOP clade</taxon>
        <taxon>Pooideae</taxon>
        <taxon>Triticodae</taxon>
        <taxon>Triticeae</taxon>
        <taxon>Triticinae</taxon>
        <taxon>Triticum</taxon>
    </lineage>
</organism>
<evidence type="ECO:0000259" key="4">
    <source>
        <dbReference type="Pfam" id="PF19283"/>
    </source>
</evidence>
<dbReference type="AlphaFoldDB" id="A0A9R1ISB6"/>
<protein>
    <recommendedName>
        <fullName evidence="4">Acylamino-acid-releasing enzyme N-terminal domain-containing protein</fullName>
    </recommendedName>
</protein>
<keyword evidence="2" id="KW-0378">Hydrolase</keyword>
<feature type="domain" description="Acylamino-acid-releasing enzyme N-terminal" evidence="4">
    <location>
        <begin position="71"/>
        <end position="161"/>
    </location>
</feature>
<dbReference type="InterPro" id="IPR045550">
    <property type="entry name" value="AARE_N"/>
</dbReference>
<reference evidence="5" key="2">
    <citation type="submission" date="2020-03" db="EMBL/GenBank/DDBJ databases">
        <title>The second near-complete assembly of the hexaploid bread wheat (Triticum aestivum) genome.</title>
        <authorList>
            <person name="Zimin A.V."/>
            <person name="Puiu D."/>
            <person name="Shumante A."/>
            <person name="Alonge M."/>
            <person name="Salzberg S.L."/>
        </authorList>
    </citation>
    <scope>NUCLEOTIDE SEQUENCE</scope>
    <source>
        <tissue evidence="5">Leaf</tissue>
    </source>
</reference>
<accession>A0A9R1ISB6</accession>
<evidence type="ECO:0000313" key="5">
    <source>
        <dbReference type="EMBL" id="KAF6990932.1"/>
    </source>
</evidence>
<dbReference type="Proteomes" id="UP000815260">
    <property type="component" value="Chromosome 1B"/>
</dbReference>
<sequence length="162" mass="17436">MPNPTTTMLVAVVSSGIRGSHSSCPVASAANLFLRASSVRARAPTSLRRRSNSKVSWRSKAMASAHPSQGLPSGMDPSMVDEYASQSKLLQEFVKIPSIGKAWIFTSKDENTSRAMVSVSQSDLLANKKRSFLLNTHISKSSSKSVSFQWSPFPVEMSGVSA</sequence>
<dbReference type="EMBL" id="CM022212">
    <property type="protein sequence ID" value="KAF6990932.1"/>
    <property type="molecule type" value="Genomic_DNA"/>
</dbReference>
<feature type="non-terminal residue" evidence="5">
    <location>
        <position position="162"/>
    </location>
</feature>
<evidence type="ECO:0000256" key="3">
    <source>
        <dbReference type="SAM" id="MobiDB-lite"/>
    </source>
</evidence>
<name>A0A9R1ISB6_WHEAT</name>
<dbReference type="Pfam" id="PF19283">
    <property type="entry name" value="APEH_N"/>
    <property type="match status" value="1"/>
</dbReference>
<proteinExistence type="inferred from homology"/>
<dbReference type="GO" id="GO:0016787">
    <property type="term" value="F:hydrolase activity"/>
    <property type="evidence" value="ECO:0007669"/>
    <property type="project" value="UniProtKB-KW"/>
</dbReference>
<comment type="similarity">
    <text evidence="1">Belongs to the peptidase S9C family.</text>
</comment>